<dbReference type="AlphaFoldDB" id="A0A7X1PP62"/>
<feature type="domain" description="Methylamine utilisation protein MauE" evidence="9">
    <location>
        <begin position="12"/>
        <end position="141"/>
    </location>
</feature>
<evidence type="ECO:0000256" key="5">
    <source>
        <dbReference type="ARBA" id="ARBA00022692"/>
    </source>
</evidence>
<comment type="pathway">
    <text evidence="3">One-carbon metabolism; methylamine degradation.</text>
</comment>
<name>A0A7X1PP62_9PSED</name>
<feature type="transmembrane region" description="Helical" evidence="8">
    <location>
        <begin position="81"/>
        <end position="101"/>
    </location>
</feature>
<keyword evidence="5 8" id="KW-0812">Transmembrane</keyword>
<organism evidence="10 11">
    <name type="scientific">Pseudomonas piscis</name>
    <dbReference type="NCBI Taxonomy" id="2614538"/>
    <lineage>
        <taxon>Bacteria</taxon>
        <taxon>Pseudomonadati</taxon>
        <taxon>Pseudomonadota</taxon>
        <taxon>Gammaproteobacteria</taxon>
        <taxon>Pseudomonadales</taxon>
        <taxon>Pseudomonadaceae</taxon>
        <taxon>Pseudomonas</taxon>
    </lineage>
</organism>
<evidence type="ECO:0000256" key="1">
    <source>
        <dbReference type="ARBA" id="ARBA00003475"/>
    </source>
</evidence>
<evidence type="ECO:0000256" key="8">
    <source>
        <dbReference type="SAM" id="Phobius"/>
    </source>
</evidence>
<dbReference type="Proteomes" id="UP000486534">
    <property type="component" value="Unassembled WGS sequence"/>
</dbReference>
<gene>
    <name evidence="10" type="ORF">GDH07_13845</name>
</gene>
<evidence type="ECO:0000256" key="6">
    <source>
        <dbReference type="ARBA" id="ARBA00022989"/>
    </source>
</evidence>
<dbReference type="EMBL" id="WHUV01000002">
    <property type="protein sequence ID" value="MQA54393.1"/>
    <property type="molecule type" value="Genomic_DNA"/>
</dbReference>
<dbReference type="GO" id="GO:0030416">
    <property type="term" value="P:methylamine metabolic process"/>
    <property type="evidence" value="ECO:0007669"/>
    <property type="project" value="InterPro"/>
</dbReference>
<comment type="subcellular location">
    <subcellularLocation>
        <location evidence="2">Membrane</location>
        <topology evidence="2">Multi-pass membrane protein</topology>
    </subcellularLocation>
</comment>
<proteinExistence type="predicted"/>
<sequence length="183" mass="19487">MVTFSWLHDPLIHLFSALGLALLLGLGGLGKLRDRQGFALVLEGYGQALGQWLPAALRGVLLLLLPALELLAAVGLLCSPWLGWSAIPAALLLGGYALVLAASLGRVEDCGCHLGARRQPPAAALVWRNLLLALMAFNLLLPMTDRPLQWLDALTLGLALMAGVAIYQLAHVLISNHALLKEL</sequence>
<evidence type="ECO:0000313" key="11">
    <source>
        <dbReference type="Proteomes" id="UP000486534"/>
    </source>
</evidence>
<comment type="function">
    <text evidence="1">May be specifically involved in the processing, transport, and/or maturation of the MADH beta-subunit.</text>
</comment>
<reference evidence="10 11" key="1">
    <citation type="submission" date="2019-10" db="EMBL/GenBank/DDBJ databases">
        <title>Pseudomonas dajingensis sp. nov., isolated from the profound head ulcers of farmed Murray cod (Maccullochella peelii peelii).</title>
        <authorList>
            <person name="Liu Y."/>
        </authorList>
    </citation>
    <scope>NUCLEOTIDE SEQUENCE [LARGE SCALE GENOMIC DNA]</scope>
    <source>
        <strain evidence="10 11">MC042</strain>
    </source>
</reference>
<dbReference type="Pfam" id="PF07291">
    <property type="entry name" value="MauE"/>
    <property type="match status" value="1"/>
</dbReference>
<dbReference type="GO" id="GO:0016020">
    <property type="term" value="C:membrane"/>
    <property type="evidence" value="ECO:0007669"/>
    <property type="project" value="UniProtKB-SubCell"/>
</dbReference>
<evidence type="ECO:0000256" key="3">
    <source>
        <dbReference type="ARBA" id="ARBA00004856"/>
    </source>
</evidence>
<dbReference type="UniPathway" id="UPA00895"/>
<protein>
    <recommendedName>
        <fullName evidence="4">Methylamine utilization protein MauE</fullName>
    </recommendedName>
</protein>
<accession>A0A7X1PP62</accession>
<dbReference type="RefSeq" id="WP_152897902.1">
    <property type="nucleotide sequence ID" value="NZ_WHUV01000002.1"/>
</dbReference>
<feature type="transmembrane region" description="Helical" evidence="8">
    <location>
        <begin position="12"/>
        <end position="32"/>
    </location>
</feature>
<feature type="transmembrane region" description="Helical" evidence="8">
    <location>
        <begin position="122"/>
        <end position="141"/>
    </location>
</feature>
<evidence type="ECO:0000256" key="2">
    <source>
        <dbReference type="ARBA" id="ARBA00004141"/>
    </source>
</evidence>
<evidence type="ECO:0000256" key="7">
    <source>
        <dbReference type="ARBA" id="ARBA00023136"/>
    </source>
</evidence>
<dbReference type="InterPro" id="IPR009908">
    <property type="entry name" value="Methylamine_util_MauE"/>
</dbReference>
<evidence type="ECO:0000259" key="9">
    <source>
        <dbReference type="Pfam" id="PF07291"/>
    </source>
</evidence>
<feature type="transmembrane region" description="Helical" evidence="8">
    <location>
        <begin position="153"/>
        <end position="174"/>
    </location>
</feature>
<keyword evidence="7 8" id="KW-0472">Membrane</keyword>
<comment type="caution">
    <text evidence="10">The sequence shown here is derived from an EMBL/GenBank/DDBJ whole genome shotgun (WGS) entry which is preliminary data.</text>
</comment>
<evidence type="ECO:0000256" key="4">
    <source>
        <dbReference type="ARBA" id="ARBA00019078"/>
    </source>
</evidence>
<feature type="transmembrane region" description="Helical" evidence="8">
    <location>
        <begin position="52"/>
        <end position="75"/>
    </location>
</feature>
<evidence type="ECO:0000313" key="10">
    <source>
        <dbReference type="EMBL" id="MQA54393.1"/>
    </source>
</evidence>
<keyword evidence="6 8" id="KW-1133">Transmembrane helix</keyword>